<evidence type="ECO:0000313" key="1">
    <source>
        <dbReference type="EMBL" id="MFH4982459.1"/>
    </source>
</evidence>
<name>A0ABD6EYY8_9BILA</name>
<comment type="caution">
    <text evidence="1">The sequence shown here is derived from an EMBL/GenBank/DDBJ whole genome shotgun (WGS) entry which is preliminary data.</text>
</comment>
<sequence length="72" mass="7861">MAGSEAENILRAQNATGMEQSGINVVERRLGTVVYFAADFREETHGKSQSPVGQHPVGTDEYRWFGASCVLC</sequence>
<dbReference type="Proteomes" id="UP001608902">
    <property type="component" value="Unassembled WGS sequence"/>
</dbReference>
<evidence type="ECO:0000313" key="2">
    <source>
        <dbReference type="Proteomes" id="UP001608902"/>
    </source>
</evidence>
<reference evidence="1 2" key="1">
    <citation type="submission" date="2024-08" db="EMBL/GenBank/DDBJ databases">
        <title>Gnathostoma spinigerum genome.</title>
        <authorList>
            <person name="Gonzalez-Bertolin B."/>
            <person name="Monzon S."/>
            <person name="Zaballos A."/>
            <person name="Jimenez P."/>
            <person name="Dekumyoy P."/>
            <person name="Varona S."/>
            <person name="Cuesta I."/>
            <person name="Sumanam S."/>
            <person name="Adisakwattana P."/>
            <person name="Gasser R.B."/>
            <person name="Hernandez-Gonzalez A."/>
            <person name="Young N.D."/>
            <person name="Perteguer M.J."/>
        </authorList>
    </citation>
    <scope>NUCLEOTIDE SEQUENCE [LARGE SCALE GENOMIC DNA]</scope>
    <source>
        <strain evidence="1">AL3</strain>
        <tissue evidence="1">Liver</tissue>
    </source>
</reference>
<dbReference type="AlphaFoldDB" id="A0ABD6EYY8"/>
<protein>
    <submittedName>
        <fullName evidence="1">Uncharacterized protein</fullName>
    </submittedName>
</protein>
<accession>A0ABD6EYY8</accession>
<proteinExistence type="predicted"/>
<keyword evidence="2" id="KW-1185">Reference proteome</keyword>
<dbReference type="EMBL" id="JBGFUD010009349">
    <property type="protein sequence ID" value="MFH4982459.1"/>
    <property type="molecule type" value="Genomic_DNA"/>
</dbReference>
<gene>
    <name evidence="1" type="ORF">AB6A40_009168</name>
</gene>
<organism evidence="1 2">
    <name type="scientific">Gnathostoma spinigerum</name>
    <dbReference type="NCBI Taxonomy" id="75299"/>
    <lineage>
        <taxon>Eukaryota</taxon>
        <taxon>Metazoa</taxon>
        <taxon>Ecdysozoa</taxon>
        <taxon>Nematoda</taxon>
        <taxon>Chromadorea</taxon>
        <taxon>Rhabditida</taxon>
        <taxon>Spirurina</taxon>
        <taxon>Gnathostomatomorpha</taxon>
        <taxon>Gnathostomatoidea</taxon>
        <taxon>Gnathostomatidae</taxon>
        <taxon>Gnathostoma</taxon>
    </lineage>
</organism>